<name>A0A0S3RVK5_PHAAN</name>
<proteinExistence type="predicted"/>
<dbReference type="EMBL" id="AP015037">
    <property type="protein sequence ID" value="BAT84614.1"/>
    <property type="molecule type" value="Genomic_DNA"/>
</dbReference>
<evidence type="ECO:0000313" key="1">
    <source>
        <dbReference type="EMBL" id="BAT84614.1"/>
    </source>
</evidence>
<protein>
    <submittedName>
        <fullName evidence="1">Uncharacterized protein</fullName>
    </submittedName>
</protein>
<sequence>MLSSTIPILTDGMVDKKEMALSTDSSVIVQQMQMLPTSTLVDILSSSFSGMLLKLLSIVSNASLGSVCCCKI</sequence>
<reference evidence="1 2" key="1">
    <citation type="journal article" date="2015" name="Sci. Rep.">
        <title>The power of single molecule real-time sequencing technology in the de novo assembly of a eukaryotic genome.</title>
        <authorList>
            <person name="Sakai H."/>
            <person name="Naito K."/>
            <person name="Ogiso-Tanaka E."/>
            <person name="Takahashi Y."/>
            <person name="Iseki K."/>
            <person name="Muto C."/>
            <person name="Satou K."/>
            <person name="Teruya K."/>
            <person name="Shiroma A."/>
            <person name="Shimoji M."/>
            <person name="Hirano T."/>
            <person name="Itoh T."/>
            <person name="Kaga A."/>
            <person name="Tomooka N."/>
        </authorList>
    </citation>
    <scope>NUCLEOTIDE SEQUENCE [LARGE SCALE GENOMIC DNA]</scope>
    <source>
        <strain evidence="2">cv. Shumari</strain>
    </source>
</reference>
<dbReference type="AlphaFoldDB" id="A0A0S3RVK5"/>
<accession>A0A0S3RVK5</accession>
<dbReference type="Proteomes" id="UP000291084">
    <property type="component" value="Chromosome 4"/>
</dbReference>
<keyword evidence="2" id="KW-1185">Reference proteome</keyword>
<organism evidence="1 2">
    <name type="scientific">Vigna angularis var. angularis</name>
    <dbReference type="NCBI Taxonomy" id="157739"/>
    <lineage>
        <taxon>Eukaryota</taxon>
        <taxon>Viridiplantae</taxon>
        <taxon>Streptophyta</taxon>
        <taxon>Embryophyta</taxon>
        <taxon>Tracheophyta</taxon>
        <taxon>Spermatophyta</taxon>
        <taxon>Magnoliopsida</taxon>
        <taxon>eudicotyledons</taxon>
        <taxon>Gunneridae</taxon>
        <taxon>Pentapetalae</taxon>
        <taxon>rosids</taxon>
        <taxon>fabids</taxon>
        <taxon>Fabales</taxon>
        <taxon>Fabaceae</taxon>
        <taxon>Papilionoideae</taxon>
        <taxon>50 kb inversion clade</taxon>
        <taxon>NPAAA clade</taxon>
        <taxon>indigoferoid/millettioid clade</taxon>
        <taxon>Phaseoleae</taxon>
        <taxon>Vigna</taxon>
    </lineage>
</organism>
<gene>
    <name evidence="1" type="primary">Vigan.04G203300</name>
    <name evidence="1" type="ORF">VIGAN_04203300</name>
</gene>
<evidence type="ECO:0000313" key="2">
    <source>
        <dbReference type="Proteomes" id="UP000291084"/>
    </source>
</evidence>